<dbReference type="OrthoDB" id="9154297at2"/>
<evidence type="ECO:0000313" key="2">
    <source>
        <dbReference type="Proteomes" id="UP000192900"/>
    </source>
</evidence>
<dbReference type="AlphaFoldDB" id="A0A1W6BBD1"/>
<accession>A0A1W6BBD1</accession>
<dbReference type="Pfam" id="PF19475">
    <property type="entry name" value="DUF6012"/>
    <property type="match status" value="1"/>
</dbReference>
<keyword evidence="1" id="KW-0614">Plasmid</keyword>
<protein>
    <submittedName>
        <fullName evidence="1">Uncharacterized protein</fullName>
    </submittedName>
</protein>
<sequence>MLIHLTPSFFLNYSNISVDLIDIEIPQLGLHLQAERDITVRFPSPNKRLHYVCRKKGRKAIHGILLNTDNYVTDITVITRWFVQGDVSLHRVHMHIVGADDAATDVIHLWSGVRNTPFRDKAPDLTKNWIPASCQPRLTVNAGDRPSVREPAIWRRADPAGIIRQQTEFYTAATVEPERLLSPSRSNNRLPALEDAFDCKVRDYADTLRVLYAYPGVTVCPVTEHEELIESDLKETGEFDAFTSTIQPVLQEVRAVCPVCPVFFTNTTNLMNNIRRFSTHFRALTDPEKQFVEYQINQPLFQVSDH</sequence>
<reference evidence="1 2" key="1">
    <citation type="submission" date="2017-02" db="EMBL/GenBank/DDBJ databases">
        <title>Complete genome sequence of the drought resistance-promoting endophyte Pantoea alhagi LTYR-11Z.</title>
        <authorList>
            <person name="Zhang L."/>
        </authorList>
    </citation>
    <scope>NUCLEOTIDE SEQUENCE [LARGE SCALE GENOMIC DNA]</scope>
    <source>
        <strain evidence="1 2">LTYR-11Z</strain>
        <plasmid evidence="2">Plasmid ppaltyr11z</plasmid>
    </source>
</reference>
<geneLocation type="plasmid" evidence="2">
    <name>ppaltyr11z</name>
</geneLocation>
<dbReference type="Proteomes" id="UP000192900">
    <property type="component" value="Plasmid pPALTYR11Z"/>
</dbReference>
<evidence type="ECO:0000313" key="1">
    <source>
        <dbReference type="EMBL" id="ARJ44398.1"/>
    </source>
</evidence>
<keyword evidence="2" id="KW-1185">Reference proteome</keyword>
<dbReference type="EMBL" id="CP019707">
    <property type="protein sequence ID" value="ARJ44398.1"/>
    <property type="molecule type" value="Genomic_DNA"/>
</dbReference>
<dbReference type="KEGG" id="palh:B1H58_20470"/>
<dbReference type="InterPro" id="IPR046054">
    <property type="entry name" value="DUF6012"/>
</dbReference>
<name>A0A1W6BBD1_9GAMM</name>
<gene>
    <name evidence="1" type="ORF">B1H58_20470</name>
</gene>
<dbReference type="RefSeq" id="WP_085072413.1">
    <property type="nucleotide sequence ID" value="NZ_CP019707.1"/>
</dbReference>
<proteinExistence type="predicted"/>
<organism evidence="1 2">
    <name type="scientific">Pantoea alhagi</name>
    <dbReference type="NCBI Taxonomy" id="1891675"/>
    <lineage>
        <taxon>Bacteria</taxon>
        <taxon>Pseudomonadati</taxon>
        <taxon>Pseudomonadota</taxon>
        <taxon>Gammaproteobacteria</taxon>
        <taxon>Enterobacterales</taxon>
        <taxon>Erwiniaceae</taxon>
        <taxon>Pantoea</taxon>
    </lineage>
</organism>